<organism evidence="3 4">
    <name type="scientific">Parelaphostrongylus tenuis</name>
    <name type="common">Meningeal worm</name>
    <dbReference type="NCBI Taxonomy" id="148309"/>
    <lineage>
        <taxon>Eukaryota</taxon>
        <taxon>Metazoa</taxon>
        <taxon>Ecdysozoa</taxon>
        <taxon>Nematoda</taxon>
        <taxon>Chromadorea</taxon>
        <taxon>Rhabditida</taxon>
        <taxon>Rhabditina</taxon>
        <taxon>Rhabditomorpha</taxon>
        <taxon>Strongyloidea</taxon>
        <taxon>Metastrongylidae</taxon>
        <taxon>Parelaphostrongylus</taxon>
    </lineage>
</organism>
<protein>
    <recommendedName>
        <fullName evidence="2">UBX domain-containing protein</fullName>
    </recommendedName>
</protein>
<dbReference type="InterPro" id="IPR029071">
    <property type="entry name" value="Ubiquitin-like_domsf"/>
</dbReference>
<evidence type="ECO:0000313" key="4">
    <source>
        <dbReference type="Proteomes" id="UP001196413"/>
    </source>
</evidence>
<dbReference type="Pfam" id="PF00789">
    <property type="entry name" value="UBX"/>
    <property type="match status" value="1"/>
</dbReference>
<evidence type="ECO:0000259" key="2">
    <source>
        <dbReference type="Pfam" id="PF00789"/>
    </source>
</evidence>
<feature type="domain" description="UBX" evidence="2">
    <location>
        <begin position="94"/>
        <end position="165"/>
    </location>
</feature>
<gene>
    <name evidence="3" type="ORF">KIN20_037319</name>
</gene>
<dbReference type="AlphaFoldDB" id="A0AAD5WMD3"/>
<dbReference type="Proteomes" id="UP001196413">
    <property type="component" value="Unassembled WGS sequence"/>
</dbReference>
<proteinExistence type="predicted"/>
<sequence>MDRESFRREFCDLMTRLHTSKYSVRNRHRDLSHPDETSSATRPVSRKRKGSKIEVSVPRRKEVPKGAGHISYENKARSIVNGKDWESLVVPHCEPCTIRFRFPINNGGDVETAVFSMKTELSVVFVFISTRGLSPYQHTINVSFPRREYTLEHAAMTLEDLGFAKCEVVDVHDVGFLEE</sequence>
<accession>A0AAD5WMD3</accession>
<dbReference type="SUPFAM" id="SSF54236">
    <property type="entry name" value="Ubiquitin-like"/>
    <property type="match status" value="1"/>
</dbReference>
<feature type="region of interest" description="Disordered" evidence="1">
    <location>
        <begin position="24"/>
        <end position="60"/>
    </location>
</feature>
<dbReference type="EMBL" id="JAHQIW010007472">
    <property type="protein sequence ID" value="KAJ1374603.1"/>
    <property type="molecule type" value="Genomic_DNA"/>
</dbReference>
<reference evidence="3" key="1">
    <citation type="submission" date="2021-06" db="EMBL/GenBank/DDBJ databases">
        <title>Parelaphostrongylus tenuis whole genome reference sequence.</title>
        <authorList>
            <person name="Garwood T.J."/>
            <person name="Larsen P.A."/>
            <person name="Fountain-Jones N.M."/>
            <person name="Garbe J.R."/>
            <person name="Macchietto M.G."/>
            <person name="Kania S.A."/>
            <person name="Gerhold R.W."/>
            <person name="Richards J.E."/>
            <person name="Wolf T.M."/>
        </authorList>
    </citation>
    <scope>NUCLEOTIDE SEQUENCE</scope>
    <source>
        <strain evidence="3">MNPRO001-30</strain>
        <tissue evidence="3">Meninges</tissue>
    </source>
</reference>
<comment type="caution">
    <text evidence="3">The sequence shown here is derived from an EMBL/GenBank/DDBJ whole genome shotgun (WGS) entry which is preliminary data.</text>
</comment>
<keyword evidence="4" id="KW-1185">Reference proteome</keyword>
<dbReference type="InterPro" id="IPR001012">
    <property type="entry name" value="UBX_dom"/>
</dbReference>
<evidence type="ECO:0000313" key="3">
    <source>
        <dbReference type="EMBL" id="KAJ1374603.1"/>
    </source>
</evidence>
<dbReference type="Gene3D" id="3.10.20.90">
    <property type="entry name" value="Phosphatidylinositol 3-kinase Catalytic Subunit, Chain A, domain 1"/>
    <property type="match status" value="1"/>
</dbReference>
<name>A0AAD5WMD3_PARTN</name>
<evidence type="ECO:0000256" key="1">
    <source>
        <dbReference type="SAM" id="MobiDB-lite"/>
    </source>
</evidence>